<feature type="transmembrane region" description="Helical" evidence="8">
    <location>
        <begin position="402"/>
        <end position="424"/>
    </location>
</feature>
<dbReference type="PANTHER" id="PTHR43029">
    <property type="entry name" value="AMMONIUM TRANSPORTER MEP2"/>
    <property type="match status" value="1"/>
</dbReference>
<feature type="transmembrane region" description="Helical" evidence="8">
    <location>
        <begin position="148"/>
        <end position="167"/>
    </location>
</feature>
<name>A0A1H0JMA0_9BACT</name>
<keyword evidence="4 8" id="KW-0812">Transmembrane</keyword>
<dbReference type="Pfam" id="PF00909">
    <property type="entry name" value="Ammonium_transp"/>
    <property type="match status" value="1"/>
</dbReference>
<feature type="transmembrane region" description="Helical" evidence="8">
    <location>
        <begin position="56"/>
        <end position="78"/>
    </location>
</feature>
<keyword evidence="11" id="KW-1185">Reference proteome</keyword>
<evidence type="ECO:0000256" key="2">
    <source>
        <dbReference type="ARBA" id="ARBA00005887"/>
    </source>
</evidence>
<organism evidence="10 11">
    <name type="scientific">Desulforhopalus singaporensis</name>
    <dbReference type="NCBI Taxonomy" id="91360"/>
    <lineage>
        <taxon>Bacteria</taxon>
        <taxon>Pseudomonadati</taxon>
        <taxon>Thermodesulfobacteriota</taxon>
        <taxon>Desulfobulbia</taxon>
        <taxon>Desulfobulbales</taxon>
        <taxon>Desulfocapsaceae</taxon>
        <taxon>Desulforhopalus</taxon>
    </lineage>
</organism>
<accession>A0A1H0JMA0</accession>
<keyword evidence="6 8" id="KW-0472">Membrane</keyword>
<evidence type="ECO:0000313" key="11">
    <source>
        <dbReference type="Proteomes" id="UP000199073"/>
    </source>
</evidence>
<comment type="similarity">
    <text evidence="2 8">Belongs to the ammonia transporter channel (TC 1.A.11.2) family.</text>
</comment>
<keyword evidence="7 8" id="KW-0924">Ammonia transport</keyword>
<evidence type="ECO:0000256" key="5">
    <source>
        <dbReference type="ARBA" id="ARBA00022989"/>
    </source>
</evidence>
<feature type="domain" description="Ammonium transporter AmtB-like" evidence="9">
    <location>
        <begin position="56"/>
        <end position="454"/>
    </location>
</feature>
<evidence type="ECO:0000256" key="8">
    <source>
        <dbReference type="RuleBase" id="RU362002"/>
    </source>
</evidence>
<feature type="transmembrane region" description="Helical" evidence="8">
    <location>
        <begin position="174"/>
        <end position="196"/>
    </location>
</feature>
<feature type="transmembrane region" description="Helical" evidence="8">
    <location>
        <begin position="85"/>
        <end position="106"/>
    </location>
</feature>
<dbReference type="Gene3D" id="1.10.3430.10">
    <property type="entry name" value="Ammonium transporter AmtB like domains"/>
    <property type="match status" value="1"/>
</dbReference>
<dbReference type="InterPro" id="IPR024041">
    <property type="entry name" value="NH4_transpt_AmtB-like_dom"/>
</dbReference>
<dbReference type="Proteomes" id="UP000199073">
    <property type="component" value="Unassembled WGS sequence"/>
</dbReference>
<keyword evidence="3 8" id="KW-0813">Transport</keyword>
<dbReference type="InterPro" id="IPR001905">
    <property type="entry name" value="Ammonium_transpt"/>
</dbReference>
<dbReference type="PANTHER" id="PTHR43029:SF10">
    <property type="entry name" value="AMMONIUM TRANSPORTER MEP2"/>
    <property type="match status" value="1"/>
</dbReference>
<gene>
    <name evidence="10" type="ORF">SAMN05660330_00242</name>
</gene>
<protein>
    <recommendedName>
        <fullName evidence="8">Ammonium transporter</fullName>
    </recommendedName>
</protein>
<evidence type="ECO:0000256" key="3">
    <source>
        <dbReference type="ARBA" id="ARBA00022448"/>
    </source>
</evidence>
<evidence type="ECO:0000256" key="6">
    <source>
        <dbReference type="ARBA" id="ARBA00023136"/>
    </source>
</evidence>
<evidence type="ECO:0000256" key="1">
    <source>
        <dbReference type="ARBA" id="ARBA00004141"/>
    </source>
</evidence>
<proteinExistence type="inferred from homology"/>
<evidence type="ECO:0000313" key="10">
    <source>
        <dbReference type="EMBL" id="SDO44559.1"/>
    </source>
</evidence>
<reference evidence="10 11" key="1">
    <citation type="submission" date="2016-10" db="EMBL/GenBank/DDBJ databases">
        <authorList>
            <person name="de Groot N.N."/>
        </authorList>
    </citation>
    <scope>NUCLEOTIDE SEQUENCE [LARGE SCALE GENOMIC DNA]</scope>
    <source>
        <strain evidence="10 11">DSM 12130</strain>
    </source>
</reference>
<dbReference type="InterPro" id="IPR029020">
    <property type="entry name" value="Ammonium/urea_transptr"/>
</dbReference>
<feature type="transmembrane region" description="Helical" evidence="8">
    <location>
        <begin position="202"/>
        <end position="231"/>
    </location>
</feature>
<dbReference type="SUPFAM" id="SSF111352">
    <property type="entry name" value="Ammonium transporter"/>
    <property type="match status" value="1"/>
</dbReference>
<dbReference type="STRING" id="91360.SAMN05660330_00242"/>
<comment type="subcellular location">
    <subcellularLocation>
        <location evidence="8">Cell membrane</location>
        <topology evidence="8">Multi-pass membrane protein</topology>
    </subcellularLocation>
    <subcellularLocation>
        <location evidence="1">Membrane</location>
        <topology evidence="1">Multi-pass membrane protein</topology>
    </subcellularLocation>
</comment>
<feature type="transmembrane region" description="Helical" evidence="8">
    <location>
        <begin position="308"/>
        <end position="326"/>
    </location>
</feature>
<keyword evidence="5 8" id="KW-1133">Transmembrane helix</keyword>
<feature type="transmembrane region" description="Helical" evidence="8">
    <location>
        <begin position="362"/>
        <end position="382"/>
    </location>
</feature>
<dbReference type="EMBL" id="FNJI01000002">
    <property type="protein sequence ID" value="SDO44559.1"/>
    <property type="molecule type" value="Genomic_DNA"/>
</dbReference>
<dbReference type="GO" id="GO:0005886">
    <property type="term" value="C:plasma membrane"/>
    <property type="evidence" value="ECO:0007669"/>
    <property type="project" value="UniProtKB-SubCell"/>
</dbReference>
<feature type="transmembrane region" description="Helical" evidence="8">
    <location>
        <begin position="276"/>
        <end position="296"/>
    </location>
</feature>
<dbReference type="NCBIfam" id="TIGR00836">
    <property type="entry name" value="amt"/>
    <property type="match status" value="1"/>
</dbReference>
<dbReference type="GO" id="GO:0008519">
    <property type="term" value="F:ammonium channel activity"/>
    <property type="evidence" value="ECO:0007669"/>
    <property type="project" value="InterPro"/>
</dbReference>
<dbReference type="AlphaFoldDB" id="A0A1H0JMA0"/>
<evidence type="ECO:0000259" key="9">
    <source>
        <dbReference type="Pfam" id="PF00909"/>
    </source>
</evidence>
<evidence type="ECO:0000256" key="4">
    <source>
        <dbReference type="ARBA" id="ARBA00022692"/>
    </source>
</evidence>
<sequence>MYFCFDMAGGDVATACFATSPVEGDRPGWRGGGGRGGCVWVNEQIREEVMDKADTAFILAAAGLVLLMTPGLALFYGGMVRGKNVLGTIMQSLVLISLISIEWVYLGYTMSFGPDLGGLVGDLSWFALSGVTTAPSPDYATTVPQTVFMIYQCMFAIITPALITGAFAERVRFVPFLVFSLLWAICVYNPVCHWVWGKGGWLGALGVLDFAGGIVVHATCGAAALAGVLVLGNRKGFGRTSFMPHNLPMTMMGTGLLWFGWFGFNGGSAMAADEVAATAFVATHLGGMAGMFMWVVMEWVTQGKATTLGAASGAIAGLATITPTAGFVAPNAAIAVGCVAGVVCFVAVNSKTRLGLDDSLDVVGIHGVGGVVGTLCLGLFASTKVNPAGADGLFYGGGVGQLGSQVLGVVVVVVYTFVVSLVLFKAVHSFMGMRLEGEAEVQGMDSTEHSETAYNN</sequence>
<evidence type="ECO:0000256" key="7">
    <source>
        <dbReference type="ARBA" id="ARBA00023177"/>
    </source>
</evidence>
<feature type="transmembrane region" description="Helical" evidence="8">
    <location>
        <begin position="332"/>
        <end position="350"/>
    </location>
</feature>
<feature type="transmembrane region" description="Helical" evidence="8">
    <location>
        <begin position="243"/>
        <end position="264"/>
    </location>
</feature>